<evidence type="ECO:0000259" key="1">
    <source>
        <dbReference type="Pfam" id="PF01425"/>
    </source>
</evidence>
<dbReference type="Pfam" id="PF01425">
    <property type="entry name" value="Amidase"/>
    <property type="match status" value="1"/>
</dbReference>
<dbReference type="OrthoDB" id="5423360at2759"/>
<comment type="caution">
    <text evidence="2">The sequence shown here is derived from an EMBL/GenBank/DDBJ whole genome shotgun (WGS) entry which is preliminary data.</text>
</comment>
<name>A0A2C5YTX4_9HYPO</name>
<gene>
    <name evidence="2" type="ORF">CDD82_7181</name>
</gene>
<evidence type="ECO:0000313" key="3">
    <source>
        <dbReference type="Proteomes" id="UP000224854"/>
    </source>
</evidence>
<evidence type="ECO:0000313" key="2">
    <source>
        <dbReference type="EMBL" id="PHH70361.1"/>
    </source>
</evidence>
<reference evidence="2 3" key="1">
    <citation type="submission" date="2017-06" db="EMBL/GenBank/DDBJ databases">
        <title>Ant-infecting Ophiocordyceps genomes reveal a high diversity of potential behavioral manipulation genes and a possible major role for enterotoxins.</title>
        <authorList>
            <person name="De Bekker C."/>
            <person name="Evans H.C."/>
            <person name="Brachmann A."/>
            <person name="Hughes D.P."/>
        </authorList>
    </citation>
    <scope>NUCLEOTIDE SEQUENCE [LARGE SCALE GENOMIC DNA]</scope>
    <source>
        <strain evidence="2 3">1348a</strain>
    </source>
</reference>
<dbReference type="Proteomes" id="UP000224854">
    <property type="component" value="Unassembled WGS sequence"/>
</dbReference>
<protein>
    <recommendedName>
        <fullName evidence="1">Amidase domain-containing protein</fullName>
    </recommendedName>
</protein>
<dbReference type="SUPFAM" id="SSF75304">
    <property type="entry name" value="Amidase signature (AS) enzymes"/>
    <property type="match status" value="1"/>
</dbReference>
<feature type="domain" description="Amidase" evidence="1">
    <location>
        <begin position="152"/>
        <end position="358"/>
    </location>
</feature>
<dbReference type="EMBL" id="NJEU01000808">
    <property type="protein sequence ID" value="PHH70361.1"/>
    <property type="molecule type" value="Genomic_DNA"/>
</dbReference>
<dbReference type="Gene3D" id="3.90.1300.10">
    <property type="entry name" value="Amidase signature (AS) domain"/>
    <property type="match status" value="1"/>
</dbReference>
<keyword evidence="3" id="KW-1185">Reference proteome</keyword>
<sequence>MAMKSLVTCVVAGSQYLLHPQKLGTIQETIFPDALIPVTLLETHEIFDGDLAATLRRFELEDDVFVSEFGSVLIEKPGSNSSTHGQKRHAAVSFRLDHAAAAPKQDFAHLPSGPYFLHGPNLYQAWRLYPDNLDAFAFGLLPDATTLQQTFRTVSVLSDSGAHRAIAVPSRLYFEAPSDSKPLNGMRITVPDAVNVAGVPTSISSRAWKDIKDAPASSTAALVQRLVQLGAIIVGKTKSSQFASGYEWVDEAAPWSPRGDGYQSPLGGASGAAMATAGYPWLDAATGLDAIDGLRRPAAAQGLFTMRTTKDNISLEGSQLSSPLFDSAAFVHRSVLKLQTTVSAIMSNSTPSVPKRLIYPINLFNNTSPEHAELMIKFVTAIEVELGISAEKLDLSLKWANEPPLQAKGLNLQEYIKDSPFRAFCYEFYHQYDNFRSAYQDKFQHLPYAEATVQDRWDIGKAISEGEYSDHVRRMSIVRNWFQETIMPLTLRDSWAVLVMPFGGQPGNRDDDSRQVK</sequence>
<dbReference type="PANTHER" id="PTHR46310:SF7">
    <property type="entry name" value="AMIDASE 1"/>
    <property type="match status" value="1"/>
</dbReference>
<proteinExistence type="predicted"/>
<accession>A0A2C5YTX4</accession>
<dbReference type="InterPro" id="IPR036928">
    <property type="entry name" value="AS_sf"/>
</dbReference>
<organism evidence="2 3">
    <name type="scientific">Ophiocordyceps australis</name>
    <dbReference type="NCBI Taxonomy" id="1399860"/>
    <lineage>
        <taxon>Eukaryota</taxon>
        <taxon>Fungi</taxon>
        <taxon>Dikarya</taxon>
        <taxon>Ascomycota</taxon>
        <taxon>Pezizomycotina</taxon>
        <taxon>Sordariomycetes</taxon>
        <taxon>Hypocreomycetidae</taxon>
        <taxon>Hypocreales</taxon>
        <taxon>Ophiocordycipitaceae</taxon>
        <taxon>Ophiocordyceps</taxon>
    </lineage>
</organism>
<dbReference type="AlphaFoldDB" id="A0A2C5YTX4"/>
<dbReference type="PANTHER" id="PTHR46310">
    <property type="entry name" value="AMIDASE 1"/>
    <property type="match status" value="1"/>
</dbReference>
<dbReference type="InterPro" id="IPR023631">
    <property type="entry name" value="Amidase_dom"/>
</dbReference>